<dbReference type="SMART" id="SM00829">
    <property type="entry name" value="PKS_ER"/>
    <property type="match status" value="1"/>
</dbReference>
<evidence type="ECO:0000256" key="1">
    <source>
        <dbReference type="ARBA" id="ARBA00023002"/>
    </source>
</evidence>
<proteinExistence type="predicted"/>
<dbReference type="Gene3D" id="3.90.180.10">
    <property type="entry name" value="Medium-chain alcohol dehydrogenases, catalytic domain"/>
    <property type="match status" value="1"/>
</dbReference>
<dbReference type="Gene3D" id="3.40.50.720">
    <property type="entry name" value="NAD(P)-binding Rossmann-like Domain"/>
    <property type="match status" value="1"/>
</dbReference>
<dbReference type="SUPFAM" id="SSF51735">
    <property type="entry name" value="NAD(P)-binding Rossmann-fold domains"/>
    <property type="match status" value="1"/>
</dbReference>
<dbReference type="InterPro" id="IPR011032">
    <property type="entry name" value="GroES-like_sf"/>
</dbReference>
<dbReference type="Pfam" id="PF00107">
    <property type="entry name" value="ADH_zinc_N"/>
    <property type="match status" value="1"/>
</dbReference>
<dbReference type="PANTHER" id="PTHR43205:SF42">
    <property type="entry name" value="ALCOHOL DEHYDROGENASE, ZINC-CONTAINING (AFU_ORTHOLOGUE AFUA_7G04530)"/>
    <property type="match status" value="1"/>
</dbReference>
<dbReference type="CDD" id="cd05288">
    <property type="entry name" value="PGDH"/>
    <property type="match status" value="1"/>
</dbReference>
<evidence type="ECO:0000313" key="4">
    <source>
        <dbReference type="Proteomes" id="UP000264006"/>
    </source>
</evidence>
<dbReference type="FunFam" id="3.40.50.720:FF:000121">
    <property type="entry name" value="Prostaglandin reductase 2"/>
    <property type="match status" value="1"/>
</dbReference>
<feature type="domain" description="Enoyl reductase (ER)" evidence="2">
    <location>
        <begin position="21"/>
        <end position="335"/>
    </location>
</feature>
<dbReference type="InterPro" id="IPR041694">
    <property type="entry name" value="ADH_N_2"/>
</dbReference>
<dbReference type="InterPro" id="IPR045010">
    <property type="entry name" value="MDR_fam"/>
</dbReference>
<dbReference type="OrthoDB" id="9805663at2"/>
<dbReference type="Pfam" id="PF16884">
    <property type="entry name" value="ADH_N_2"/>
    <property type="match status" value="1"/>
</dbReference>
<dbReference type="InterPro" id="IPR020843">
    <property type="entry name" value="ER"/>
</dbReference>
<dbReference type="PANTHER" id="PTHR43205">
    <property type="entry name" value="PROSTAGLANDIN REDUCTASE"/>
    <property type="match status" value="1"/>
</dbReference>
<dbReference type="KEGG" id="euz:DVS28_a3586"/>
<reference evidence="3 4" key="1">
    <citation type="submission" date="2018-09" db="EMBL/GenBank/DDBJ databases">
        <title>Complete genome sequence of Euzebya sp. DY32-46 isolated from seawater of Pacific Ocean.</title>
        <authorList>
            <person name="Xu L."/>
            <person name="Wu Y.-H."/>
            <person name="Xu X.-W."/>
        </authorList>
    </citation>
    <scope>NUCLEOTIDE SEQUENCE [LARGE SCALE GENOMIC DNA]</scope>
    <source>
        <strain evidence="3 4">DY32-46</strain>
    </source>
</reference>
<dbReference type="InterPro" id="IPR036291">
    <property type="entry name" value="NAD(P)-bd_dom_sf"/>
</dbReference>
<dbReference type="RefSeq" id="WP_114592630.1">
    <property type="nucleotide sequence ID" value="NZ_CP031165.1"/>
</dbReference>
<dbReference type="AlphaFoldDB" id="A0A346Y1B2"/>
<gene>
    <name evidence="3" type="ORF">DVS28_a3586</name>
</gene>
<keyword evidence="4" id="KW-1185">Reference proteome</keyword>
<accession>A0A346Y1B2</accession>
<evidence type="ECO:0000259" key="2">
    <source>
        <dbReference type="SMART" id="SM00829"/>
    </source>
</evidence>
<dbReference type="Proteomes" id="UP000264006">
    <property type="component" value="Chromosome"/>
</dbReference>
<dbReference type="InterPro" id="IPR013149">
    <property type="entry name" value="ADH-like_C"/>
</dbReference>
<dbReference type="SUPFAM" id="SSF50129">
    <property type="entry name" value="GroES-like"/>
    <property type="match status" value="1"/>
</dbReference>
<protein>
    <submittedName>
        <fullName evidence="3">NADP-dependent oxidoreductase</fullName>
    </submittedName>
</protein>
<dbReference type="GO" id="GO:0016628">
    <property type="term" value="F:oxidoreductase activity, acting on the CH-CH group of donors, NAD or NADP as acceptor"/>
    <property type="evidence" value="ECO:0007669"/>
    <property type="project" value="InterPro"/>
</dbReference>
<evidence type="ECO:0000313" key="3">
    <source>
        <dbReference type="EMBL" id="AXV08259.1"/>
    </source>
</evidence>
<dbReference type="EMBL" id="CP031165">
    <property type="protein sequence ID" value="AXV08259.1"/>
    <property type="molecule type" value="Genomic_DNA"/>
</dbReference>
<keyword evidence="1" id="KW-0560">Oxidoreductase</keyword>
<name>A0A346Y1B2_9ACTN</name>
<organism evidence="3 4">
    <name type="scientific">Euzebya pacifica</name>
    <dbReference type="NCBI Taxonomy" id="1608957"/>
    <lineage>
        <taxon>Bacteria</taxon>
        <taxon>Bacillati</taxon>
        <taxon>Actinomycetota</taxon>
        <taxon>Nitriliruptoria</taxon>
        <taxon>Euzebyales</taxon>
    </lineage>
</organism>
<sequence length="337" mass="35441">MSTPETNRVWRLTERPTAAFSPDEHVELATASVPEPADGQALVRVTHLSLDPTIRGWMQQDTYLPAIGIGEVVRSMGIGEVVASKSDKYPVGALVSGLTGWQEYVLAEERGAGALQILPEGTDPLVAISLFGPTGLAAYFGLLRVGELKEGDTVLVSGAAGATGSVVGQIAKLKGCRVIGTAGGPEKCAYVVDELGFDECVDYKADDVAKTLRSAIGPDGVDVYFDNVGGPLLEMALSNLALHARIVICGAISQYDGAAPKGPRNYSNLIVKRAKMEGFLIFDYAKDHPQAFADLGQWAAEGKVNAKVDLEHGIEAVPTAFTKLFTGGNVGKNAVAL</sequence>